<keyword evidence="2" id="KW-1185">Reference proteome</keyword>
<reference evidence="2" key="1">
    <citation type="journal article" date="2019" name="Int. J. Syst. Evol. Microbiol.">
        <title>The Global Catalogue of Microorganisms (GCM) 10K type strain sequencing project: providing services to taxonomists for standard genome sequencing and annotation.</title>
        <authorList>
            <consortium name="The Broad Institute Genomics Platform"/>
            <consortium name="The Broad Institute Genome Sequencing Center for Infectious Disease"/>
            <person name="Wu L."/>
            <person name="Ma J."/>
        </authorList>
    </citation>
    <scope>NUCLEOTIDE SEQUENCE [LARGE SCALE GENOMIC DNA]</scope>
    <source>
        <strain evidence="2">NBRC 102030</strain>
    </source>
</reference>
<dbReference type="SUPFAM" id="SSF53732">
    <property type="entry name" value="Aconitase iron-sulfur domain"/>
    <property type="match status" value="1"/>
</dbReference>
<organism evidence="1 2">
    <name type="scientific">Shewanella glacialipiscicola</name>
    <dbReference type="NCBI Taxonomy" id="614069"/>
    <lineage>
        <taxon>Bacteria</taxon>
        <taxon>Pseudomonadati</taxon>
        <taxon>Pseudomonadota</taxon>
        <taxon>Gammaproteobacteria</taxon>
        <taxon>Alteromonadales</taxon>
        <taxon>Shewanellaceae</taxon>
        <taxon>Shewanella</taxon>
    </lineage>
</organism>
<sequence>MTTVPKNAVAKTLYQKVWDAHVVATPEGEAPIIYVDRHLVHEVTSPKHSVA</sequence>
<evidence type="ECO:0000313" key="1">
    <source>
        <dbReference type="EMBL" id="GMA83603.1"/>
    </source>
</evidence>
<dbReference type="EMBL" id="BSUY01000001">
    <property type="protein sequence ID" value="GMA83603.1"/>
    <property type="molecule type" value="Genomic_DNA"/>
</dbReference>
<dbReference type="InterPro" id="IPR036008">
    <property type="entry name" value="Aconitase_4Fe-4S_dom"/>
</dbReference>
<comment type="caution">
    <text evidence="1">The sequence shown here is derived from an EMBL/GenBank/DDBJ whole genome shotgun (WGS) entry which is preliminary data.</text>
</comment>
<protein>
    <recommendedName>
        <fullName evidence="3">3-isopropylmalate dehydratase large subunit</fullName>
    </recommendedName>
</protein>
<proteinExistence type="predicted"/>
<dbReference type="Proteomes" id="UP001157046">
    <property type="component" value="Unassembled WGS sequence"/>
</dbReference>
<evidence type="ECO:0000313" key="2">
    <source>
        <dbReference type="Proteomes" id="UP001157046"/>
    </source>
</evidence>
<accession>A0ABQ6J628</accession>
<evidence type="ECO:0008006" key="3">
    <source>
        <dbReference type="Google" id="ProtNLM"/>
    </source>
</evidence>
<name>A0ABQ6J628_9GAMM</name>
<gene>
    <name evidence="1" type="ORF">GCM10025855_31360</name>
</gene>